<reference evidence="5 6" key="1">
    <citation type="submission" date="2022-07" db="EMBL/GenBank/DDBJ databases">
        <title>Genome sequence of Terrisporobacter mayombei DSM6539.</title>
        <authorList>
            <person name="Boeer T."/>
            <person name="Bengelsdorf F.R."/>
            <person name="Daniel R."/>
            <person name="Poehlein A."/>
        </authorList>
    </citation>
    <scope>NUCLEOTIDE SEQUENCE [LARGE SCALE GENOMIC DNA]</scope>
    <source>
        <strain evidence="5 6">DSM 6539</strain>
    </source>
</reference>
<comment type="cofactor">
    <cofactor evidence="1">
        <name>Mg(2+)</name>
        <dbReference type="ChEBI" id="CHEBI:18420"/>
    </cofactor>
</comment>
<dbReference type="RefSeq" id="WP_228106607.1">
    <property type="nucleotide sequence ID" value="NZ_CP101637.1"/>
</dbReference>
<dbReference type="InterPro" id="IPR011335">
    <property type="entry name" value="Restrct_endonuc-II-like"/>
</dbReference>
<keyword evidence="3" id="KW-0378">Hydrolase</keyword>
<evidence type="ECO:0000256" key="2">
    <source>
        <dbReference type="ARBA" id="ARBA00022722"/>
    </source>
</evidence>
<name>A0ABY9PW38_9FIRM</name>
<evidence type="ECO:0000256" key="1">
    <source>
        <dbReference type="ARBA" id="ARBA00001946"/>
    </source>
</evidence>
<keyword evidence="2" id="KW-0540">Nuclease</keyword>
<protein>
    <recommendedName>
        <fullName evidence="4">VRR-NUC domain-containing protein</fullName>
    </recommendedName>
</protein>
<gene>
    <name evidence="5" type="ORF">TEMA_01520</name>
</gene>
<accession>A0ABY9PW38</accession>
<evidence type="ECO:0000313" key="5">
    <source>
        <dbReference type="EMBL" id="WMT79881.1"/>
    </source>
</evidence>
<dbReference type="InterPro" id="IPR011856">
    <property type="entry name" value="tRNA_endonuc-like_dom_sf"/>
</dbReference>
<proteinExistence type="predicted"/>
<dbReference type="InterPro" id="IPR014883">
    <property type="entry name" value="VRR_NUC"/>
</dbReference>
<evidence type="ECO:0000259" key="4">
    <source>
        <dbReference type="SMART" id="SM00990"/>
    </source>
</evidence>
<dbReference type="Gene3D" id="3.40.1350.10">
    <property type="match status" value="1"/>
</dbReference>
<keyword evidence="6" id="KW-1185">Reference proteome</keyword>
<organism evidence="5 6">
    <name type="scientific">Terrisporobacter mayombei</name>
    <dbReference type="NCBI Taxonomy" id="1541"/>
    <lineage>
        <taxon>Bacteria</taxon>
        <taxon>Bacillati</taxon>
        <taxon>Bacillota</taxon>
        <taxon>Clostridia</taxon>
        <taxon>Peptostreptococcales</taxon>
        <taxon>Peptostreptococcaceae</taxon>
        <taxon>Terrisporobacter</taxon>
    </lineage>
</organism>
<feature type="domain" description="VRR-NUC" evidence="4">
    <location>
        <begin position="3"/>
        <end position="85"/>
    </location>
</feature>
<evidence type="ECO:0000256" key="3">
    <source>
        <dbReference type="ARBA" id="ARBA00022801"/>
    </source>
</evidence>
<evidence type="ECO:0000313" key="6">
    <source>
        <dbReference type="Proteomes" id="UP001235030"/>
    </source>
</evidence>
<dbReference type="Proteomes" id="UP001235030">
    <property type="component" value="Chromosome"/>
</dbReference>
<dbReference type="SUPFAM" id="SSF52980">
    <property type="entry name" value="Restriction endonuclease-like"/>
    <property type="match status" value="1"/>
</dbReference>
<sequence length="99" mass="11248">MAGPEKQFENEVKKYLDNLPRCWYIKIWGGGFMKAGIPDILGVINGKFIALELKGPKGVPSELQKRNIKLINQCGGWGVILYTKDFKEFKEGVKKLYVD</sequence>
<dbReference type="SMART" id="SM00990">
    <property type="entry name" value="VRR_NUC"/>
    <property type="match status" value="1"/>
</dbReference>
<dbReference type="EMBL" id="CP101637">
    <property type="protein sequence ID" value="WMT79881.1"/>
    <property type="molecule type" value="Genomic_DNA"/>
</dbReference>